<feature type="compositionally biased region" description="Polar residues" evidence="10">
    <location>
        <begin position="194"/>
        <end position="209"/>
    </location>
</feature>
<dbReference type="AlphaFoldDB" id="A0A158PMX7"/>
<feature type="compositionally biased region" description="Low complexity" evidence="10">
    <location>
        <begin position="1075"/>
        <end position="1091"/>
    </location>
</feature>
<reference evidence="12 13" key="2">
    <citation type="submission" date="2018-11" db="EMBL/GenBank/DDBJ databases">
        <authorList>
            <consortium name="Pathogen Informatics"/>
        </authorList>
    </citation>
    <scope>NUCLEOTIDE SEQUENCE [LARGE SCALE GENOMIC DNA]</scope>
</reference>
<comment type="subcellular location">
    <subcellularLocation>
        <location evidence="1">Nucleus</location>
    </subcellularLocation>
</comment>
<keyword evidence="3" id="KW-0479">Metal-binding</keyword>
<keyword evidence="8" id="KW-0539">Nucleus</keyword>
<evidence type="ECO:0000256" key="7">
    <source>
        <dbReference type="ARBA" id="ARBA00023125"/>
    </source>
</evidence>
<sequence>MVSQYFRQAALMALYQRRNIDQQLSSNSATAMNANASTLGALPATYSPFTPLNISPFGLSSPLSSSSLEDSNTCSVDENCIAVFVYRVVVDICFVSLKRYTLSSNYFVHPSSCMEAGVQKSEETSPKPKKKKRGLKGKIQKLLSPAASTASEENGLGKTASKERNESSGYVPNDVAAAPANDGKKPLKKESREVSNLSASNSKQQPGQRSQKRSKEPKVKNENKKLTPVFSLSNLFGKPPTKRQTPAASKTNVKTTKKKRRKKASSSDSDPSYCASSDDGEQITDRCNLALGEYSRKRKNDRSLSSLHTFSDSGASSTSIRSSLVTPGPLNNDTNAINNEASLNRSQAVINALHDTLAHTQRTIHSNEVGMQSADQNKNTFRRRNGKNMADDDEHVVKTHIQRYGDGQVHETKKNIVNIMDGHSVTPSSSSARRTTRQHADNSKPQVVTEGNGAELVDVETLEDLTCEWDGCFKVFGTQKALVDHVLVAHIQPQTSKMYCCMWRGCDREEAFKAQYMLVVHMRRHTGEKPNVCSFPGCDKSYSRLENLKTHMRTHTGERPYKCEYANCGKAFSNASDRAKHQNRTHSDTKPYQCVMPDCTKSYTDPSSLRKHIKTVHGEEAYEMTKRKKPVRRRRANGTAYIAPQQPQPQPSSRDLVNSVCFSVVQKPLILPGRSEPIDEKPTKLATRMLLNTGVASKMSEGDDEEDGDVDVGTPSPAEKIHPGKKKRQKRTPPSSSSVQQAPHCFVGERSQSPDGSSSYTGTRPPSTQAGGAVVSRSPSASNHSNASGQSRRDFGVDRFLQNKAGYNDSATFNIGSPVYQPNGAIESTIESSPSPSSVDFFHRNNYNTFYAPSHQPHYAETRSASLGNMYASSRLPVTDHSRSLDQMEFAMRHVTLQPGATPPIATTDVCGSSSSLSYGGSVRRSLSQHSADHTNFVNCPQTYASEYDAFEPIDPYPSEEGPAQVACMTGGVAAMAATSSLSPQSLVHRKYSSASSADASGACVETYEWGVPFGCSQVASKQQAAPTVLEDDNVQFEATALPLPGITHIITQVESGQAKPKSPQHADVECYHYNPVSSPNASSRSPNSSNQKYFDTDLGQLPMGKSSRLYIAVGESTFISLETAPSSSMRADYCAESMSGMHGEAVPSTSSTATSHHHSHHQMVTPISNETFTDSHYSMPSNTFDRQPIAYNNSFDSTLMMASCVPLISNDPSDGGLRDLGGGDLFHDLNSANELGNVDELTTSFETIELQNVNSASSNASRPSHHHHHPSTD</sequence>
<dbReference type="Gene3D" id="3.30.160.60">
    <property type="entry name" value="Classic Zinc Finger"/>
    <property type="match status" value="5"/>
</dbReference>
<evidence type="ECO:0000256" key="4">
    <source>
        <dbReference type="ARBA" id="ARBA00022737"/>
    </source>
</evidence>
<evidence type="ECO:0000256" key="3">
    <source>
        <dbReference type="ARBA" id="ARBA00022723"/>
    </source>
</evidence>
<feature type="domain" description="C2H2-type" evidence="11">
    <location>
        <begin position="531"/>
        <end position="560"/>
    </location>
</feature>
<feature type="region of interest" description="Disordered" evidence="10">
    <location>
        <begin position="1255"/>
        <end position="1274"/>
    </location>
</feature>
<keyword evidence="5 9" id="KW-0863">Zinc-finger</keyword>
<dbReference type="PROSITE" id="PS50157">
    <property type="entry name" value="ZINC_FINGER_C2H2_2"/>
    <property type="match status" value="4"/>
</dbReference>
<comment type="similarity">
    <text evidence="2">Belongs to the GLI C2H2-type zinc-finger protein family.</text>
</comment>
<feature type="region of interest" description="Disordered" evidence="10">
    <location>
        <begin position="1072"/>
        <end position="1100"/>
    </location>
</feature>
<dbReference type="InterPro" id="IPR043359">
    <property type="entry name" value="GLI-like"/>
</dbReference>
<organism evidence="14">
    <name type="scientific">Anisakis simplex</name>
    <name type="common">Herring worm</name>
    <dbReference type="NCBI Taxonomy" id="6269"/>
    <lineage>
        <taxon>Eukaryota</taxon>
        <taxon>Metazoa</taxon>
        <taxon>Ecdysozoa</taxon>
        <taxon>Nematoda</taxon>
        <taxon>Chromadorea</taxon>
        <taxon>Rhabditida</taxon>
        <taxon>Spirurina</taxon>
        <taxon>Ascaridomorpha</taxon>
        <taxon>Ascaridoidea</taxon>
        <taxon>Anisakidae</taxon>
        <taxon>Anisakis</taxon>
        <taxon>Anisakis simplex complex</taxon>
    </lineage>
</organism>
<feature type="compositionally biased region" description="Polar residues" evidence="10">
    <location>
        <begin position="732"/>
        <end position="741"/>
    </location>
</feature>
<keyword evidence="6" id="KW-0862">Zinc</keyword>
<dbReference type="OrthoDB" id="3214149at2759"/>
<evidence type="ECO:0000256" key="8">
    <source>
        <dbReference type="ARBA" id="ARBA00023242"/>
    </source>
</evidence>
<feature type="compositionally biased region" description="Basic and acidic residues" evidence="10">
    <location>
        <begin position="213"/>
        <end position="225"/>
    </location>
</feature>
<dbReference type="EMBL" id="UYRR01030985">
    <property type="protein sequence ID" value="VDK42404.1"/>
    <property type="molecule type" value="Genomic_DNA"/>
</dbReference>
<evidence type="ECO:0000313" key="13">
    <source>
        <dbReference type="Proteomes" id="UP000267096"/>
    </source>
</evidence>
<dbReference type="SUPFAM" id="SSF57667">
    <property type="entry name" value="beta-beta-alpha zinc fingers"/>
    <property type="match status" value="3"/>
</dbReference>
<dbReference type="FunFam" id="3.30.160.60:FF:000048">
    <property type="entry name" value="GLI family zinc finger 3"/>
    <property type="match status" value="1"/>
</dbReference>
<feature type="domain" description="C2H2-type" evidence="11">
    <location>
        <begin position="499"/>
        <end position="530"/>
    </location>
</feature>
<evidence type="ECO:0000259" key="11">
    <source>
        <dbReference type="PROSITE" id="PS50157"/>
    </source>
</evidence>
<feature type="compositionally biased region" description="Basic residues" evidence="10">
    <location>
        <begin position="1264"/>
        <end position="1274"/>
    </location>
</feature>
<accession>A0A158PMX7</accession>
<feature type="compositionally biased region" description="Basic residues" evidence="10">
    <location>
        <begin position="255"/>
        <end position="264"/>
    </location>
</feature>
<evidence type="ECO:0000313" key="12">
    <source>
        <dbReference type="EMBL" id="VDK42404.1"/>
    </source>
</evidence>
<dbReference type="GO" id="GO:0000978">
    <property type="term" value="F:RNA polymerase II cis-regulatory region sequence-specific DNA binding"/>
    <property type="evidence" value="ECO:0007669"/>
    <property type="project" value="TreeGrafter"/>
</dbReference>
<feature type="domain" description="C2H2-type" evidence="11">
    <location>
        <begin position="592"/>
        <end position="622"/>
    </location>
</feature>
<dbReference type="PANTHER" id="PTHR45718">
    <property type="entry name" value="TRANSCRIPTIONAL ACTIVATOR CUBITUS INTERRUPTUS"/>
    <property type="match status" value="1"/>
</dbReference>
<protein>
    <submittedName>
        <fullName evidence="14">Sex-determining transformer protein 1 (inferred by orthology to a C. elegans protein)</fullName>
    </submittedName>
</protein>
<dbReference type="InterPro" id="IPR036236">
    <property type="entry name" value="Znf_C2H2_sf"/>
</dbReference>
<dbReference type="GO" id="GO:0000981">
    <property type="term" value="F:DNA-binding transcription factor activity, RNA polymerase II-specific"/>
    <property type="evidence" value="ECO:0007669"/>
    <property type="project" value="TreeGrafter"/>
</dbReference>
<feature type="compositionally biased region" description="Low complexity" evidence="10">
    <location>
        <begin position="424"/>
        <end position="433"/>
    </location>
</feature>
<dbReference type="SMART" id="SM00355">
    <property type="entry name" value="ZnF_C2H2"/>
    <property type="match status" value="5"/>
</dbReference>
<feature type="region of interest" description="Disordered" evidence="10">
    <location>
        <begin position="117"/>
        <end position="280"/>
    </location>
</feature>
<evidence type="ECO:0000313" key="14">
    <source>
        <dbReference type="WBParaSite" id="ASIM_0001057301-mRNA-1"/>
    </source>
</evidence>
<dbReference type="Proteomes" id="UP000267096">
    <property type="component" value="Unassembled WGS sequence"/>
</dbReference>
<feature type="compositionally biased region" description="Basic residues" evidence="10">
    <location>
        <begin position="127"/>
        <end position="139"/>
    </location>
</feature>
<dbReference type="PANTHER" id="PTHR45718:SF8">
    <property type="entry name" value="GLIS FAMILY ZINC FINGER 2"/>
    <property type="match status" value="1"/>
</dbReference>
<evidence type="ECO:0000256" key="10">
    <source>
        <dbReference type="SAM" id="MobiDB-lite"/>
    </source>
</evidence>
<feature type="compositionally biased region" description="Basic and acidic residues" evidence="10">
    <location>
        <begin position="182"/>
        <end position="193"/>
    </location>
</feature>
<dbReference type="Pfam" id="PF00096">
    <property type="entry name" value="zf-C2H2"/>
    <property type="match status" value="3"/>
</dbReference>
<proteinExistence type="inferred from homology"/>
<dbReference type="Pfam" id="PF23561">
    <property type="entry name" value="zf-C2H2_15"/>
    <property type="match status" value="1"/>
</dbReference>
<dbReference type="PROSITE" id="PS00028">
    <property type="entry name" value="ZINC_FINGER_C2H2_1"/>
    <property type="match status" value="4"/>
</dbReference>
<dbReference type="FunFam" id="3.30.160.60:FF:000036">
    <property type="entry name" value="GLI family zinc finger 3"/>
    <property type="match status" value="1"/>
</dbReference>
<dbReference type="FunFam" id="3.30.160.60:FF:000019">
    <property type="entry name" value="GLI family zinc finger 3"/>
    <property type="match status" value="1"/>
</dbReference>
<feature type="region of interest" description="Disordered" evidence="10">
    <location>
        <begin position="421"/>
        <end position="446"/>
    </location>
</feature>
<dbReference type="GO" id="GO:0005634">
    <property type="term" value="C:nucleus"/>
    <property type="evidence" value="ECO:0007669"/>
    <property type="project" value="UniProtKB-SubCell"/>
</dbReference>
<feature type="compositionally biased region" description="Low complexity" evidence="10">
    <location>
        <begin position="266"/>
        <end position="277"/>
    </location>
</feature>
<gene>
    <name evidence="12" type="ORF">ASIM_LOCUS10131</name>
</gene>
<keyword evidence="13" id="KW-1185">Reference proteome</keyword>
<feature type="domain" description="C2H2-type" evidence="11">
    <location>
        <begin position="561"/>
        <end position="591"/>
    </location>
</feature>
<feature type="region of interest" description="Disordered" evidence="10">
    <location>
        <begin position="298"/>
        <end position="337"/>
    </location>
</feature>
<dbReference type="InterPro" id="IPR056436">
    <property type="entry name" value="Znf-C2H2_ZIC1-5/GLI1-3-like"/>
</dbReference>
<reference evidence="14" key="1">
    <citation type="submission" date="2016-04" db="UniProtKB">
        <authorList>
            <consortium name="WormBaseParasite"/>
        </authorList>
    </citation>
    <scope>IDENTIFICATION</scope>
</reference>
<feature type="region of interest" description="Disordered" evidence="10">
    <location>
        <begin position="696"/>
        <end position="794"/>
    </location>
</feature>
<evidence type="ECO:0000256" key="1">
    <source>
        <dbReference type="ARBA" id="ARBA00004123"/>
    </source>
</evidence>
<dbReference type="GO" id="GO:0008270">
    <property type="term" value="F:zinc ion binding"/>
    <property type="evidence" value="ECO:0007669"/>
    <property type="project" value="UniProtKB-KW"/>
</dbReference>
<dbReference type="WBParaSite" id="ASIM_0001057301-mRNA-1">
    <property type="protein sequence ID" value="ASIM_0001057301-mRNA-1"/>
    <property type="gene ID" value="ASIM_0001057301"/>
</dbReference>
<dbReference type="InterPro" id="IPR013087">
    <property type="entry name" value="Znf_C2H2_type"/>
</dbReference>
<evidence type="ECO:0000256" key="2">
    <source>
        <dbReference type="ARBA" id="ARBA00010831"/>
    </source>
</evidence>
<keyword evidence="7" id="KW-0238">DNA-binding</keyword>
<keyword evidence="4" id="KW-0677">Repeat</keyword>
<evidence type="ECO:0000256" key="6">
    <source>
        <dbReference type="ARBA" id="ARBA00022833"/>
    </source>
</evidence>
<evidence type="ECO:0000256" key="9">
    <source>
        <dbReference type="PROSITE-ProRule" id="PRU00042"/>
    </source>
</evidence>
<evidence type="ECO:0000256" key="5">
    <source>
        <dbReference type="ARBA" id="ARBA00022771"/>
    </source>
</evidence>
<feature type="compositionally biased region" description="Polar residues" evidence="10">
    <location>
        <begin position="750"/>
        <end position="770"/>
    </location>
</feature>
<feature type="compositionally biased region" description="Polar residues" evidence="10">
    <location>
        <begin position="303"/>
        <end position="337"/>
    </location>
</feature>
<name>A0A158PMX7_ANISI</name>
<feature type="compositionally biased region" description="Polar residues" evidence="10">
    <location>
        <begin position="777"/>
        <end position="790"/>
    </location>
</feature>